<protein>
    <recommendedName>
        <fullName evidence="4">DUF222 domain-containing protein</fullName>
    </recommendedName>
</protein>
<name>A0AB34J7I8_PRYPA</name>
<evidence type="ECO:0008006" key="4">
    <source>
        <dbReference type="Google" id="ProtNLM"/>
    </source>
</evidence>
<dbReference type="Proteomes" id="UP001515480">
    <property type="component" value="Unassembled WGS sequence"/>
</dbReference>
<keyword evidence="3" id="KW-1185">Reference proteome</keyword>
<evidence type="ECO:0000256" key="1">
    <source>
        <dbReference type="SAM" id="MobiDB-lite"/>
    </source>
</evidence>
<dbReference type="EMBL" id="JBGBPQ010000012">
    <property type="protein sequence ID" value="KAL1514486.1"/>
    <property type="molecule type" value="Genomic_DNA"/>
</dbReference>
<accession>A0AB34J7I8</accession>
<gene>
    <name evidence="2" type="ORF">AB1Y20_003585</name>
</gene>
<reference evidence="2 3" key="1">
    <citation type="journal article" date="2024" name="Science">
        <title>Giant polyketide synthase enzymes in the biosynthesis of giant marine polyether toxins.</title>
        <authorList>
            <person name="Fallon T.R."/>
            <person name="Shende V.V."/>
            <person name="Wierzbicki I.H."/>
            <person name="Pendleton A.L."/>
            <person name="Watervoot N.F."/>
            <person name="Auber R.P."/>
            <person name="Gonzalez D.J."/>
            <person name="Wisecaver J.H."/>
            <person name="Moore B.S."/>
        </authorList>
    </citation>
    <scope>NUCLEOTIDE SEQUENCE [LARGE SCALE GENOMIC DNA]</scope>
    <source>
        <strain evidence="2 3">12B1</strain>
    </source>
</reference>
<sequence length="259" mass="28080">MRLKVDQLGFVLVMPDGTRRRASCELVLARLQSHPALTPKARLATAQIEAIATQLRGGELPPGEAGLRLLKWLGSELELVVSAVAVKETEPSPHLPPPPDDAPSAIRPSPQPDELARSLSPSAIIRTANRLWRMHSDATTDASSLSEGDLSCVEHEECFPDPQRPHRHHGMRLFTDHDGFVLHMPDGRRRHASCAAVLDHMEAHPSGTPPPEVREIAALLREGRLEPNMAAVQLLKAVGPQIKLVVGAVAVEGPKSETV</sequence>
<evidence type="ECO:0000313" key="3">
    <source>
        <dbReference type="Proteomes" id="UP001515480"/>
    </source>
</evidence>
<feature type="region of interest" description="Disordered" evidence="1">
    <location>
        <begin position="88"/>
        <end position="120"/>
    </location>
</feature>
<evidence type="ECO:0000313" key="2">
    <source>
        <dbReference type="EMBL" id="KAL1514486.1"/>
    </source>
</evidence>
<proteinExistence type="predicted"/>
<organism evidence="2 3">
    <name type="scientific">Prymnesium parvum</name>
    <name type="common">Toxic golden alga</name>
    <dbReference type="NCBI Taxonomy" id="97485"/>
    <lineage>
        <taxon>Eukaryota</taxon>
        <taxon>Haptista</taxon>
        <taxon>Haptophyta</taxon>
        <taxon>Prymnesiophyceae</taxon>
        <taxon>Prymnesiales</taxon>
        <taxon>Prymnesiaceae</taxon>
        <taxon>Prymnesium</taxon>
    </lineage>
</organism>
<dbReference type="AlphaFoldDB" id="A0AB34J7I8"/>
<comment type="caution">
    <text evidence="2">The sequence shown here is derived from an EMBL/GenBank/DDBJ whole genome shotgun (WGS) entry which is preliminary data.</text>
</comment>